<reference evidence="1" key="1">
    <citation type="journal article" date="2021" name="Proc. Natl. Acad. Sci. U.S.A.">
        <title>A Catalog of Tens of Thousands of Viruses from Human Metagenomes Reveals Hidden Associations with Chronic Diseases.</title>
        <authorList>
            <person name="Tisza M.J."/>
            <person name="Buck C.B."/>
        </authorList>
    </citation>
    <scope>NUCLEOTIDE SEQUENCE</scope>
    <source>
        <strain evidence="1">CtVeR24</strain>
    </source>
</reference>
<evidence type="ECO:0000313" key="1">
    <source>
        <dbReference type="EMBL" id="DAF55648.1"/>
    </source>
</evidence>
<name>A0A8S5SXM1_9CAUD</name>
<organism evidence="1">
    <name type="scientific">Myoviridae sp. ctVeR24</name>
    <dbReference type="NCBI Taxonomy" id="2827689"/>
    <lineage>
        <taxon>Viruses</taxon>
        <taxon>Duplodnaviria</taxon>
        <taxon>Heunggongvirae</taxon>
        <taxon>Uroviricota</taxon>
        <taxon>Caudoviricetes</taxon>
    </lineage>
</organism>
<dbReference type="EMBL" id="BK032695">
    <property type="protein sequence ID" value="DAF55648.1"/>
    <property type="molecule type" value="Genomic_DNA"/>
</dbReference>
<accession>A0A8S5SXM1</accession>
<sequence>MLLKLVIKEYPIVESGKYSHVQERHVSYFAILRNFA</sequence>
<protein>
    <submittedName>
        <fullName evidence="1">Uncharacterized protein</fullName>
    </submittedName>
</protein>
<proteinExistence type="predicted"/>